<evidence type="ECO:0000259" key="1">
    <source>
        <dbReference type="PROSITE" id="PS50943"/>
    </source>
</evidence>
<dbReference type="CDD" id="cd00093">
    <property type="entry name" value="HTH_XRE"/>
    <property type="match status" value="1"/>
</dbReference>
<comment type="caution">
    <text evidence="2">The sequence shown here is derived from an EMBL/GenBank/DDBJ whole genome shotgun (WGS) entry which is preliminary data.</text>
</comment>
<dbReference type="RefSeq" id="WP_290399747.1">
    <property type="nucleotide sequence ID" value="NZ_JAUHLN010000002.1"/>
</dbReference>
<gene>
    <name evidence="2" type="ORF">QYF49_11575</name>
</gene>
<dbReference type="Gene3D" id="1.10.260.40">
    <property type="entry name" value="lambda repressor-like DNA-binding domains"/>
    <property type="match status" value="1"/>
</dbReference>
<dbReference type="InterPro" id="IPR010982">
    <property type="entry name" value="Lambda_DNA-bd_dom_sf"/>
</dbReference>
<evidence type="ECO:0000313" key="2">
    <source>
        <dbReference type="EMBL" id="MDN4073640.1"/>
    </source>
</evidence>
<dbReference type="Pfam" id="PF01381">
    <property type="entry name" value="HTH_3"/>
    <property type="match status" value="1"/>
</dbReference>
<dbReference type="Proteomes" id="UP001168694">
    <property type="component" value="Unassembled WGS sequence"/>
</dbReference>
<organism evidence="2 3">
    <name type="scientific">Fictibacillus terranigra</name>
    <dbReference type="NCBI Taxonomy" id="3058424"/>
    <lineage>
        <taxon>Bacteria</taxon>
        <taxon>Bacillati</taxon>
        <taxon>Bacillota</taxon>
        <taxon>Bacilli</taxon>
        <taxon>Bacillales</taxon>
        <taxon>Fictibacillaceae</taxon>
        <taxon>Fictibacillus</taxon>
    </lineage>
</organism>
<dbReference type="PROSITE" id="PS50943">
    <property type="entry name" value="HTH_CROC1"/>
    <property type="match status" value="1"/>
</dbReference>
<dbReference type="InterPro" id="IPR001387">
    <property type="entry name" value="Cro/C1-type_HTH"/>
</dbReference>
<dbReference type="EMBL" id="JAUHLN010000002">
    <property type="protein sequence ID" value="MDN4073640.1"/>
    <property type="molecule type" value="Genomic_DNA"/>
</dbReference>
<accession>A0ABT8E6X3</accession>
<protein>
    <submittedName>
        <fullName evidence="2">Helix-turn-helix transcriptional regulator</fullName>
    </submittedName>
</protein>
<dbReference type="SUPFAM" id="SSF47413">
    <property type="entry name" value="lambda repressor-like DNA-binding domains"/>
    <property type="match status" value="1"/>
</dbReference>
<reference evidence="2" key="1">
    <citation type="submission" date="2023-06" db="EMBL/GenBank/DDBJ databases">
        <title>Draft Genome Sequences of Representative Paenibacillus Polymyxa, Bacillus cereus, Fictibacillus sp., and Brevibacillus agri Strains Isolated from Amazonian Dark Earth.</title>
        <authorList>
            <person name="Pellegrinetti T.A."/>
            <person name="Cunha I.C.M."/>
            <person name="Chaves M.G."/>
            <person name="Freitas A.S."/>
            <person name="Silva A.V.R."/>
            <person name="Tsai S.M."/>
            <person name="Mendes L.W."/>
        </authorList>
    </citation>
    <scope>NUCLEOTIDE SEQUENCE</scope>
    <source>
        <strain evidence="2">CENA-BCM004</strain>
    </source>
</reference>
<dbReference type="SMART" id="SM00530">
    <property type="entry name" value="HTH_XRE"/>
    <property type="match status" value="1"/>
</dbReference>
<keyword evidence="3" id="KW-1185">Reference proteome</keyword>
<evidence type="ECO:0000313" key="3">
    <source>
        <dbReference type="Proteomes" id="UP001168694"/>
    </source>
</evidence>
<name>A0ABT8E6X3_9BACL</name>
<proteinExistence type="predicted"/>
<feature type="domain" description="HTH cro/C1-type" evidence="1">
    <location>
        <begin position="7"/>
        <end position="61"/>
    </location>
</feature>
<sequence length="65" mass="7233">MDIECKLEDLIKERGLKKGYISEKAGISRATLTLILKGTSLPTLPVAFKIAEVMGLSVEEIWQKK</sequence>